<dbReference type="AlphaFoldDB" id="A0A211ZF99"/>
<organism evidence="8 9">
    <name type="scientific">Inquilinus limosus</name>
    <dbReference type="NCBI Taxonomy" id="171674"/>
    <lineage>
        <taxon>Bacteria</taxon>
        <taxon>Pseudomonadati</taxon>
        <taxon>Pseudomonadota</taxon>
        <taxon>Alphaproteobacteria</taxon>
        <taxon>Rhodospirillales</taxon>
        <taxon>Rhodospirillaceae</taxon>
        <taxon>Inquilinus</taxon>
    </lineage>
</organism>
<dbReference type="RefSeq" id="WP_088154956.1">
    <property type="nucleotide sequence ID" value="NZ_NHON01000074.1"/>
</dbReference>
<keyword evidence="2" id="KW-1003">Cell membrane</keyword>
<dbReference type="EMBL" id="NHON01000074">
    <property type="protein sequence ID" value="OWJ63941.1"/>
    <property type="molecule type" value="Genomic_DNA"/>
</dbReference>
<feature type="domain" description="Polysaccharide chain length determinant N-terminal" evidence="7">
    <location>
        <begin position="33"/>
        <end position="88"/>
    </location>
</feature>
<feature type="transmembrane region" description="Helical" evidence="6">
    <location>
        <begin position="291"/>
        <end position="309"/>
    </location>
</feature>
<keyword evidence="3 6" id="KW-0812">Transmembrane</keyword>
<protein>
    <recommendedName>
        <fullName evidence="7">Polysaccharide chain length determinant N-terminal domain-containing protein</fullName>
    </recommendedName>
</protein>
<comment type="caution">
    <text evidence="8">The sequence shown here is derived from an EMBL/GenBank/DDBJ whole genome shotgun (WGS) entry which is preliminary data.</text>
</comment>
<evidence type="ECO:0000256" key="1">
    <source>
        <dbReference type="ARBA" id="ARBA00004651"/>
    </source>
</evidence>
<proteinExistence type="predicted"/>
<dbReference type="Proteomes" id="UP000196655">
    <property type="component" value="Unassembled WGS sequence"/>
</dbReference>
<evidence type="ECO:0000256" key="5">
    <source>
        <dbReference type="ARBA" id="ARBA00023136"/>
    </source>
</evidence>
<dbReference type="STRING" id="1122125.GCA_000423185_01535"/>
<dbReference type="Pfam" id="PF02706">
    <property type="entry name" value="Wzz"/>
    <property type="match status" value="1"/>
</dbReference>
<evidence type="ECO:0000256" key="2">
    <source>
        <dbReference type="ARBA" id="ARBA00022475"/>
    </source>
</evidence>
<keyword evidence="4 6" id="KW-1133">Transmembrane helix</keyword>
<gene>
    <name evidence="8" type="ORF">BWR60_27335</name>
</gene>
<dbReference type="GO" id="GO:0005886">
    <property type="term" value="C:plasma membrane"/>
    <property type="evidence" value="ECO:0007669"/>
    <property type="project" value="UniProtKB-SubCell"/>
</dbReference>
<evidence type="ECO:0000313" key="8">
    <source>
        <dbReference type="EMBL" id="OWJ63941.1"/>
    </source>
</evidence>
<dbReference type="PANTHER" id="PTHR32309:SF13">
    <property type="entry name" value="FERRIC ENTEROBACTIN TRANSPORT PROTEIN FEPE"/>
    <property type="match status" value="1"/>
</dbReference>
<keyword evidence="9" id="KW-1185">Reference proteome</keyword>
<comment type="subcellular location">
    <subcellularLocation>
        <location evidence="1">Cell membrane</location>
        <topology evidence="1">Multi-pass membrane protein</topology>
    </subcellularLocation>
</comment>
<dbReference type="GO" id="GO:0004713">
    <property type="term" value="F:protein tyrosine kinase activity"/>
    <property type="evidence" value="ECO:0007669"/>
    <property type="project" value="TreeGrafter"/>
</dbReference>
<dbReference type="PANTHER" id="PTHR32309">
    <property type="entry name" value="TYROSINE-PROTEIN KINASE"/>
    <property type="match status" value="1"/>
</dbReference>
<reference evidence="9" key="1">
    <citation type="submission" date="2017-05" db="EMBL/GenBank/DDBJ databases">
        <authorList>
            <person name="Macchi M."/>
            <person name="Festa S."/>
            <person name="Coppotelli B.M."/>
            <person name="Morelli I.S."/>
        </authorList>
    </citation>
    <scope>NUCLEOTIDE SEQUENCE [LARGE SCALE GENOMIC DNA]</scope>
    <source>
        <strain evidence="9">I</strain>
    </source>
</reference>
<evidence type="ECO:0000313" key="9">
    <source>
        <dbReference type="Proteomes" id="UP000196655"/>
    </source>
</evidence>
<sequence length="318" mass="35516">MTVATEHMLSPVPQAVETQPVRDRLSSETLAQEMVGSAWRHRWLVVLAIIVAAALGVLFIMVSPTRYTSRLIVMPTEASQQLSDLLRNAGASALASSLTSLTGNEQITYFDRFSKQLTAVSTAAALKEHKGLIESLMDLRWNDQRKIWESTSFLTPIKAAFGLDTSVDTSAQAVAEFLRKNLNQEQDRDSPITTLSLDATDAEVARQTLGYLHQYSDDQIKQAIYQQTQSKLEYLQRRLQNVTVNDYRQTLIGLILDQEKILMLIQPNLPFAAEALEQPEVLTEPSSPKKIRILALAGLIGLMVGAFIAHRIDRRRRG</sequence>
<evidence type="ECO:0000259" key="7">
    <source>
        <dbReference type="Pfam" id="PF02706"/>
    </source>
</evidence>
<evidence type="ECO:0000256" key="3">
    <source>
        <dbReference type="ARBA" id="ARBA00022692"/>
    </source>
</evidence>
<accession>A0A211ZF99</accession>
<dbReference type="InterPro" id="IPR050445">
    <property type="entry name" value="Bact_polysacc_biosynth/exp"/>
</dbReference>
<keyword evidence="5 6" id="KW-0472">Membrane</keyword>
<dbReference type="OrthoDB" id="7331490at2"/>
<evidence type="ECO:0000256" key="4">
    <source>
        <dbReference type="ARBA" id="ARBA00022989"/>
    </source>
</evidence>
<evidence type="ECO:0000256" key="6">
    <source>
        <dbReference type="SAM" id="Phobius"/>
    </source>
</evidence>
<dbReference type="InterPro" id="IPR003856">
    <property type="entry name" value="LPS_length_determ_N"/>
</dbReference>
<feature type="transmembrane region" description="Helical" evidence="6">
    <location>
        <begin position="43"/>
        <end position="62"/>
    </location>
</feature>
<name>A0A211ZF99_9PROT</name>